<protein>
    <submittedName>
        <fullName evidence="4">Type IV secretion system protein VirB9</fullName>
    </submittedName>
</protein>
<name>A0ABU2CGF0_9BURK</name>
<dbReference type="Gene3D" id="2.60.40.2500">
    <property type="match status" value="1"/>
</dbReference>
<dbReference type="Proteomes" id="UP001180487">
    <property type="component" value="Unassembled WGS sequence"/>
</dbReference>
<evidence type="ECO:0000313" key="4">
    <source>
        <dbReference type="EMBL" id="MDR7380427.1"/>
    </source>
</evidence>
<feature type="signal peptide" evidence="3">
    <location>
        <begin position="1"/>
        <end position="22"/>
    </location>
</feature>
<keyword evidence="5" id="KW-1185">Reference proteome</keyword>
<dbReference type="Pfam" id="PF03524">
    <property type="entry name" value="CagX"/>
    <property type="match status" value="1"/>
</dbReference>
<evidence type="ECO:0000256" key="3">
    <source>
        <dbReference type="SAM" id="SignalP"/>
    </source>
</evidence>
<dbReference type="InterPro" id="IPR033645">
    <property type="entry name" value="VirB9/CagX/TrbG_C"/>
</dbReference>
<accession>A0ABU2CGF0</accession>
<dbReference type="RefSeq" id="WP_310377243.1">
    <property type="nucleotide sequence ID" value="NZ_JAVDXT010000009.1"/>
</dbReference>
<organism evidence="4 5">
    <name type="scientific">Rhodoferax ferrireducens</name>
    <dbReference type="NCBI Taxonomy" id="192843"/>
    <lineage>
        <taxon>Bacteria</taxon>
        <taxon>Pseudomonadati</taxon>
        <taxon>Pseudomonadota</taxon>
        <taxon>Betaproteobacteria</taxon>
        <taxon>Burkholderiales</taxon>
        <taxon>Comamonadaceae</taxon>
        <taxon>Rhodoferax</taxon>
    </lineage>
</organism>
<dbReference type="EMBL" id="JAVDXT010000009">
    <property type="protein sequence ID" value="MDR7380427.1"/>
    <property type="molecule type" value="Genomic_DNA"/>
</dbReference>
<comment type="caution">
    <text evidence="4">The sequence shown here is derived from an EMBL/GenBank/DDBJ whole genome shotgun (WGS) entry which is preliminary data.</text>
</comment>
<gene>
    <name evidence="4" type="ORF">J2X19_005134</name>
</gene>
<evidence type="ECO:0000313" key="5">
    <source>
        <dbReference type="Proteomes" id="UP001180487"/>
    </source>
</evidence>
<reference evidence="4 5" key="1">
    <citation type="submission" date="2023-07" db="EMBL/GenBank/DDBJ databases">
        <title>Sorghum-associated microbial communities from plants grown in Nebraska, USA.</title>
        <authorList>
            <person name="Schachtman D."/>
        </authorList>
    </citation>
    <scope>NUCLEOTIDE SEQUENCE [LARGE SCALE GENOMIC DNA]</scope>
    <source>
        <strain evidence="4 5">BE313</strain>
    </source>
</reference>
<keyword evidence="2 3" id="KW-0732">Signal</keyword>
<evidence type="ECO:0000256" key="1">
    <source>
        <dbReference type="ARBA" id="ARBA00006135"/>
    </source>
</evidence>
<evidence type="ECO:0000256" key="2">
    <source>
        <dbReference type="ARBA" id="ARBA00022729"/>
    </source>
</evidence>
<comment type="similarity">
    <text evidence="1">Belongs to the TrbG/VirB9 family.</text>
</comment>
<proteinExistence type="inferred from homology"/>
<dbReference type="CDD" id="cd06911">
    <property type="entry name" value="VirB9_CagX_TrbG"/>
    <property type="match status" value="1"/>
</dbReference>
<sequence>MKLFLKPLVASTMLAALSVAYGAGIPEASPNDLRIRVIPYKANDVTVIRVQRGIVTRIMLENDEKIEIPVVGLSSDCKSETDEWCISAILGSNQIFVRPRDNAGRNNMELHTSKRDYSFVFEIVDGNKVSRGKRADADVPFFRVVFDYPKPKPLTENLSGSDRAAAVDALLQRVDKSAARPIPQQVDPDFGMTPVQRLKAEGIQIRNTNYTKQVLARGEDAEPTMVFDDGRFTYFEFPGAREIPAVFAQGSDGEPTRVNWNMNGNFVVVQRTARKFTLRLGEAVVGIFNEAFDRTGIATPTSTVSPAVVREIKGAAQ</sequence>
<feature type="chain" id="PRO_5045960672" evidence="3">
    <location>
        <begin position="23"/>
        <end position="317"/>
    </location>
</feature>
<dbReference type="InterPro" id="IPR038161">
    <property type="entry name" value="VirB9/CagX/TrbG_C_sf"/>
</dbReference>
<dbReference type="InterPro" id="IPR010258">
    <property type="entry name" value="Conjugal_tfr_TrbG/VirB9/CagX"/>
</dbReference>